<dbReference type="PANTHER" id="PTHR47591:SF13">
    <property type="entry name" value="OS02G0293900 PROTEIN"/>
    <property type="match status" value="1"/>
</dbReference>
<protein>
    <recommendedName>
        <fullName evidence="3">C2H2-type domain-containing protein</fullName>
    </recommendedName>
</protein>
<dbReference type="SMART" id="SM00355">
    <property type="entry name" value="ZnF_C2H2"/>
    <property type="match status" value="2"/>
</dbReference>
<feature type="domain" description="C2H2-type" evidence="3">
    <location>
        <begin position="91"/>
        <end position="118"/>
    </location>
</feature>
<feature type="compositionally biased region" description="Low complexity" evidence="2">
    <location>
        <begin position="243"/>
        <end position="257"/>
    </location>
</feature>
<dbReference type="Pfam" id="PF13912">
    <property type="entry name" value="zf-C2H2_6"/>
    <property type="match status" value="2"/>
</dbReference>
<dbReference type="AlphaFoldDB" id="A0AAQ3ULC5"/>
<evidence type="ECO:0000256" key="2">
    <source>
        <dbReference type="SAM" id="MobiDB-lite"/>
    </source>
</evidence>
<feature type="compositionally biased region" description="Low complexity" evidence="2">
    <location>
        <begin position="74"/>
        <end position="85"/>
    </location>
</feature>
<proteinExistence type="predicted"/>
<evidence type="ECO:0000313" key="5">
    <source>
        <dbReference type="Proteomes" id="UP001341281"/>
    </source>
</evidence>
<keyword evidence="1" id="KW-0863">Zinc-finger</keyword>
<evidence type="ECO:0000313" key="4">
    <source>
        <dbReference type="EMBL" id="WVZ92377.1"/>
    </source>
</evidence>
<accession>A0AAQ3ULC5</accession>
<feature type="region of interest" description="Disordered" evidence="2">
    <location>
        <begin position="52"/>
        <end position="94"/>
    </location>
</feature>
<feature type="region of interest" description="Disordered" evidence="2">
    <location>
        <begin position="163"/>
        <end position="203"/>
    </location>
</feature>
<gene>
    <name evidence="4" type="ORF">U9M48_038448</name>
</gene>
<feature type="region of interest" description="Disordered" evidence="2">
    <location>
        <begin position="1"/>
        <end position="31"/>
    </location>
</feature>
<feature type="compositionally biased region" description="Pro residues" evidence="2">
    <location>
        <begin position="1"/>
        <end position="30"/>
    </location>
</feature>
<evidence type="ECO:0000256" key="1">
    <source>
        <dbReference type="PROSITE-ProRule" id="PRU00042"/>
    </source>
</evidence>
<dbReference type="EMBL" id="CP144753">
    <property type="protein sequence ID" value="WVZ92377.1"/>
    <property type="molecule type" value="Genomic_DNA"/>
</dbReference>
<keyword evidence="5" id="KW-1185">Reference proteome</keyword>
<dbReference type="PROSITE" id="PS50157">
    <property type="entry name" value="ZINC_FINGER_C2H2_2"/>
    <property type="match status" value="2"/>
</dbReference>
<dbReference type="InterPro" id="IPR013087">
    <property type="entry name" value="Znf_C2H2_type"/>
</dbReference>
<dbReference type="PANTHER" id="PTHR47591">
    <property type="entry name" value="ZINC FINGER PROTEIN ZAT2-RELATED"/>
    <property type="match status" value="1"/>
</dbReference>
<feature type="region of interest" description="Disordered" evidence="2">
    <location>
        <begin position="243"/>
        <end position="277"/>
    </location>
</feature>
<keyword evidence="1" id="KW-0479">Metal-binding</keyword>
<dbReference type="Proteomes" id="UP001341281">
    <property type="component" value="Chromosome 09"/>
</dbReference>
<evidence type="ECO:0000259" key="3">
    <source>
        <dbReference type="PROSITE" id="PS50157"/>
    </source>
</evidence>
<reference evidence="4 5" key="1">
    <citation type="submission" date="2024-02" db="EMBL/GenBank/DDBJ databases">
        <title>High-quality chromosome-scale genome assembly of Pensacola bahiagrass (Paspalum notatum Flugge var. saurae).</title>
        <authorList>
            <person name="Vega J.M."/>
            <person name="Podio M."/>
            <person name="Orjuela J."/>
            <person name="Siena L.A."/>
            <person name="Pessino S.C."/>
            <person name="Combes M.C."/>
            <person name="Mariac C."/>
            <person name="Albertini E."/>
            <person name="Pupilli F."/>
            <person name="Ortiz J.P.A."/>
            <person name="Leblanc O."/>
        </authorList>
    </citation>
    <scope>NUCLEOTIDE SEQUENCE [LARGE SCALE GENOMIC DNA]</scope>
    <source>
        <strain evidence="4">R1</strain>
        <tissue evidence="4">Leaf</tissue>
    </source>
</reference>
<feature type="domain" description="C2H2-type" evidence="3">
    <location>
        <begin position="206"/>
        <end position="228"/>
    </location>
</feature>
<sequence>MATPVRPPSSPSRPPPPPPPPPPLPLPLPLLPLRHDTTLTLALALPPPPLPFGCALSPRPLQARRPRTDGSGGASSSALARVRSSPTGDSPPCTECGKRFLSWKALFGHMRCHPERQWRGITPPPHFRHQAPLAVAAPAADGQFTVQEREIAMSLLMLAGGGARPGGGKGKKSVLASSGARERCSTSTSSPTPTAQQAPPSTCGDHRCSVCARGFATGQALGGHKRCHWERAWAEEMVVAKPSSRSASATSEAPATTLDLNLPPPGTPLPWKNDQGGSLNATLDLKLGAASEGTLHVGPTPKN</sequence>
<feature type="compositionally biased region" description="Low complexity" evidence="2">
    <location>
        <begin position="185"/>
        <end position="202"/>
    </location>
</feature>
<organism evidence="4 5">
    <name type="scientific">Paspalum notatum var. saurae</name>
    <dbReference type="NCBI Taxonomy" id="547442"/>
    <lineage>
        <taxon>Eukaryota</taxon>
        <taxon>Viridiplantae</taxon>
        <taxon>Streptophyta</taxon>
        <taxon>Embryophyta</taxon>
        <taxon>Tracheophyta</taxon>
        <taxon>Spermatophyta</taxon>
        <taxon>Magnoliopsida</taxon>
        <taxon>Liliopsida</taxon>
        <taxon>Poales</taxon>
        <taxon>Poaceae</taxon>
        <taxon>PACMAD clade</taxon>
        <taxon>Panicoideae</taxon>
        <taxon>Andropogonodae</taxon>
        <taxon>Paspaleae</taxon>
        <taxon>Paspalinae</taxon>
        <taxon>Paspalum</taxon>
    </lineage>
</organism>
<dbReference type="SUPFAM" id="SSF101447">
    <property type="entry name" value="Formin homology 2 domain (FH2 domain)"/>
    <property type="match status" value="1"/>
</dbReference>
<dbReference type="SUPFAM" id="SSF57667">
    <property type="entry name" value="beta-beta-alpha zinc fingers"/>
    <property type="match status" value="1"/>
</dbReference>
<name>A0AAQ3ULC5_PASNO</name>
<dbReference type="PROSITE" id="PS00028">
    <property type="entry name" value="ZINC_FINGER_C2H2_1"/>
    <property type="match status" value="2"/>
</dbReference>
<keyword evidence="1" id="KW-0862">Zinc</keyword>
<dbReference type="GO" id="GO:0008270">
    <property type="term" value="F:zinc ion binding"/>
    <property type="evidence" value="ECO:0007669"/>
    <property type="project" value="UniProtKB-KW"/>
</dbReference>
<dbReference type="InterPro" id="IPR036236">
    <property type="entry name" value="Znf_C2H2_sf"/>
</dbReference>